<sequence length="388" mass="40791">MRSFFSFLTTLAAFAVGTTALEASVINFGPETRTVQDLESRVISSATLQRLLELWSKSPTTSSLYGSDDDDIEILSKLAGSPTRLFGALAAGGGPDILVVLEGLTGDTGMMNLPFQQCSMHLTVQRSGISIHDEYRSELLTSTVGTDFLDVVEGVVSPESKHCSFSHPGSSRDSVKSCLPENLDLALGTELLNQVIVGESWVNDRKGLVAAHIAFKSEGLSGHSKDLKSFLADLHSLSLNGRRVAAIVLSGSNAASKPSHAQSAPKHAKLNTRDTQSMTTLRQTQMSLSLAPMCYASNSSCNDATNACSGHGACYEKTGDCYACYCSEGWGGSACQKGDISSPFFLIAGVTIAVIVAVGAAIGMIFQVGNRELPGVISAGVGPARAQK</sequence>
<keyword evidence="1" id="KW-0245">EGF-like domain</keyword>
<proteinExistence type="predicted"/>
<evidence type="ECO:0000256" key="1">
    <source>
        <dbReference type="PROSITE-ProRule" id="PRU00076"/>
    </source>
</evidence>
<dbReference type="Proteomes" id="UP000256690">
    <property type="component" value="Unassembled WGS sequence"/>
</dbReference>
<dbReference type="InterPro" id="IPR000742">
    <property type="entry name" value="EGF"/>
</dbReference>
<dbReference type="EMBL" id="PVWQ01000005">
    <property type="protein sequence ID" value="RDW81810.1"/>
    <property type="molecule type" value="Genomic_DNA"/>
</dbReference>
<evidence type="ECO:0000256" key="2">
    <source>
        <dbReference type="SAM" id="Phobius"/>
    </source>
</evidence>
<dbReference type="RefSeq" id="XP_026604863.1">
    <property type="nucleotide sequence ID" value="XM_026747383.1"/>
</dbReference>
<comment type="caution">
    <text evidence="1">Lacks conserved residue(s) required for the propagation of feature annotation.</text>
</comment>
<keyword evidence="2" id="KW-0472">Membrane</keyword>
<feature type="domain" description="EGF-like" evidence="4">
    <location>
        <begin position="297"/>
        <end position="336"/>
    </location>
</feature>
<feature type="disulfide bond" evidence="1">
    <location>
        <begin position="326"/>
        <end position="335"/>
    </location>
</feature>
<dbReference type="STRING" id="1810919.A0A3D8S6H9"/>
<keyword evidence="6" id="KW-1185">Reference proteome</keyword>
<dbReference type="Pfam" id="PF12955">
    <property type="entry name" value="Vps3844_C"/>
    <property type="match status" value="1"/>
</dbReference>
<dbReference type="GO" id="GO:0005783">
    <property type="term" value="C:endoplasmic reticulum"/>
    <property type="evidence" value="ECO:0007669"/>
    <property type="project" value="TreeGrafter"/>
</dbReference>
<dbReference type="GeneID" id="38115737"/>
<dbReference type="AlphaFoldDB" id="A0A3D8S6H9"/>
<dbReference type="PROSITE" id="PS00022">
    <property type="entry name" value="EGF_1"/>
    <property type="match status" value="1"/>
</dbReference>
<protein>
    <recommendedName>
        <fullName evidence="4">EGF-like domain-containing protein</fullName>
    </recommendedName>
</protein>
<feature type="transmembrane region" description="Helical" evidence="2">
    <location>
        <begin position="344"/>
        <end position="366"/>
    </location>
</feature>
<dbReference type="OrthoDB" id="5583277at2759"/>
<organism evidence="5 6">
    <name type="scientific">Aspergillus mulundensis</name>
    <dbReference type="NCBI Taxonomy" id="1810919"/>
    <lineage>
        <taxon>Eukaryota</taxon>
        <taxon>Fungi</taxon>
        <taxon>Dikarya</taxon>
        <taxon>Ascomycota</taxon>
        <taxon>Pezizomycotina</taxon>
        <taxon>Eurotiomycetes</taxon>
        <taxon>Eurotiomycetidae</taxon>
        <taxon>Eurotiales</taxon>
        <taxon>Aspergillaceae</taxon>
        <taxon>Aspergillus</taxon>
        <taxon>Aspergillus subgen. Nidulantes</taxon>
    </lineage>
</organism>
<gene>
    <name evidence="5" type="ORF">DSM5745_05367</name>
</gene>
<comment type="caution">
    <text evidence="5">The sequence shown here is derived from an EMBL/GenBank/DDBJ whole genome shotgun (WGS) entry which is preliminary data.</text>
</comment>
<feature type="signal peptide" evidence="3">
    <location>
        <begin position="1"/>
        <end position="20"/>
    </location>
</feature>
<dbReference type="PROSITE" id="PS50026">
    <property type="entry name" value="EGF_3"/>
    <property type="match status" value="1"/>
</dbReference>
<dbReference type="InterPro" id="IPR024382">
    <property type="entry name" value="Vps3844_C"/>
</dbReference>
<keyword evidence="1" id="KW-1015">Disulfide bond</keyword>
<keyword evidence="2" id="KW-1133">Transmembrane helix</keyword>
<reference evidence="5 6" key="1">
    <citation type="journal article" date="2018" name="IMA Fungus">
        <title>IMA Genome-F 9: Draft genome sequence of Annulohypoxylon stygium, Aspergillus mulundensis, Berkeleyomyces basicola (syn. Thielaviopsis basicola), Ceratocystis smalleyi, two Cercospora beticola strains, Coleophoma cylindrospora, Fusarium fracticaudum, Phialophora cf. hyalina, and Morchella septimelata.</title>
        <authorList>
            <person name="Wingfield B.D."/>
            <person name="Bills G.F."/>
            <person name="Dong Y."/>
            <person name="Huang W."/>
            <person name="Nel W.J."/>
            <person name="Swalarsk-Parry B.S."/>
            <person name="Vaghefi N."/>
            <person name="Wilken P.M."/>
            <person name="An Z."/>
            <person name="de Beer Z.W."/>
            <person name="De Vos L."/>
            <person name="Chen L."/>
            <person name="Duong T.A."/>
            <person name="Gao Y."/>
            <person name="Hammerbacher A."/>
            <person name="Kikkert J.R."/>
            <person name="Li Y."/>
            <person name="Li H."/>
            <person name="Li K."/>
            <person name="Li Q."/>
            <person name="Liu X."/>
            <person name="Ma X."/>
            <person name="Naidoo K."/>
            <person name="Pethybridge S.J."/>
            <person name="Sun J."/>
            <person name="Steenkamp E.T."/>
            <person name="van der Nest M.A."/>
            <person name="van Wyk S."/>
            <person name="Wingfield M.J."/>
            <person name="Xiong C."/>
            <person name="Yue Q."/>
            <person name="Zhang X."/>
        </authorList>
    </citation>
    <scope>NUCLEOTIDE SEQUENCE [LARGE SCALE GENOMIC DNA]</scope>
    <source>
        <strain evidence="5 6">DSM 5745</strain>
    </source>
</reference>
<feature type="chain" id="PRO_5017690769" description="EGF-like domain-containing protein" evidence="3">
    <location>
        <begin position="21"/>
        <end position="388"/>
    </location>
</feature>
<accession>A0A3D8S6H9</accession>
<evidence type="ECO:0000256" key="3">
    <source>
        <dbReference type="SAM" id="SignalP"/>
    </source>
</evidence>
<dbReference type="InterPro" id="IPR053065">
    <property type="entry name" value="Archenteron_Induction-Rel"/>
</dbReference>
<evidence type="ECO:0000259" key="4">
    <source>
        <dbReference type="PROSITE" id="PS50026"/>
    </source>
</evidence>
<dbReference type="PANTHER" id="PTHR36853">
    <property type="entry name" value="EXPRESSED PROTEIN"/>
    <property type="match status" value="1"/>
</dbReference>
<keyword evidence="3" id="KW-0732">Signal</keyword>
<keyword evidence="2" id="KW-0812">Transmembrane</keyword>
<dbReference type="PANTHER" id="PTHR36853:SF1">
    <property type="entry name" value="DUF3844 DOMAIN-CONTAINING PROTEIN"/>
    <property type="match status" value="1"/>
</dbReference>
<dbReference type="PROSITE" id="PS01186">
    <property type="entry name" value="EGF_2"/>
    <property type="match status" value="1"/>
</dbReference>
<evidence type="ECO:0000313" key="5">
    <source>
        <dbReference type="EMBL" id="RDW81810.1"/>
    </source>
</evidence>
<evidence type="ECO:0000313" key="6">
    <source>
        <dbReference type="Proteomes" id="UP000256690"/>
    </source>
</evidence>
<name>A0A3D8S6H9_9EURO</name>